<feature type="transmembrane region" description="Helical" evidence="4">
    <location>
        <begin position="399"/>
        <end position="420"/>
    </location>
</feature>
<feature type="transmembrane region" description="Helical" evidence="4">
    <location>
        <begin position="476"/>
        <end position="497"/>
    </location>
</feature>
<evidence type="ECO:0000256" key="4">
    <source>
        <dbReference type="SAM" id="Phobius"/>
    </source>
</evidence>
<dbReference type="AlphaFoldDB" id="A0A1C6RKJ5"/>
<feature type="transmembrane region" description="Helical" evidence="4">
    <location>
        <begin position="360"/>
        <end position="379"/>
    </location>
</feature>
<dbReference type="PANTHER" id="PTHR42749">
    <property type="entry name" value="CELL SHAPE-DETERMINING PROTEIN MREB"/>
    <property type="match status" value="1"/>
</dbReference>
<feature type="transmembrane region" description="Helical" evidence="4">
    <location>
        <begin position="549"/>
        <end position="570"/>
    </location>
</feature>
<dbReference type="GO" id="GO:0140662">
    <property type="term" value="F:ATP-dependent protein folding chaperone"/>
    <property type="evidence" value="ECO:0007669"/>
    <property type="project" value="InterPro"/>
</dbReference>
<organism evidence="5 6">
    <name type="scientific">Micromonospora inyonensis</name>
    <dbReference type="NCBI Taxonomy" id="47866"/>
    <lineage>
        <taxon>Bacteria</taxon>
        <taxon>Bacillati</taxon>
        <taxon>Actinomycetota</taxon>
        <taxon>Actinomycetes</taxon>
        <taxon>Micromonosporales</taxon>
        <taxon>Micromonosporaceae</taxon>
        <taxon>Micromonospora</taxon>
    </lineage>
</organism>
<reference evidence="6" key="1">
    <citation type="submission" date="2016-06" db="EMBL/GenBank/DDBJ databases">
        <authorList>
            <person name="Varghese N."/>
        </authorList>
    </citation>
    <scope>NUCLEOTIDE SEQUENCE [LARGE SCALE GENOMIC DNA]</scope>
    <source>
        <strain evidence="6">DSM 46123</strain>
    </source>
</reference>
<keyword evidence="1" id="KW-0547">Nucleotide-binding</keyword>
<dbReference type="SUPFAM" id="SSF53067">
    <property type="entry name" value="Actin-like ATPase domain"/>
    <property type="match status" value="2"/>
</dbReference>
<evidence type="ECO:0000256" key="1">
    <source>
        <dbReference type="ARBA" id="ARBA00022741"/>
    </source>
</evidence>
<evidence type="ECO:0000256" key="2">
    <source>
        <dbReference type="ARBA" id="ARBA00022840"/>
    </source>
</evidence>
<protein>
    <submittedName>
        <fullName evidence="5">Hsp70 protein</fullName>
    </submittedName>
</protein>
<proteinExistence type="predicted"/>
<dbReference type="InterPro" id="IPR013126">
    <property type="entry name" value="Hsp_70_fam"/>
</dbReference>
<dbReference type="EMBL" id="FMHU01000001">
    <property type="protein sequence ID" value="SCL17707.1"/>
    <property type="molecule type" value="Genomic_DNA"/>
</dbReference>
<feature type="transmembrane region" description="Helical" evidence="4">
    <location>
        <begin position="509"/>
        <end position="529"/>
    </location>
</feature>
<feature type="transmembrane region" description="Helical" evidence="4">
    <location>
        <begin position="441"/>
        <end position="464"/>
    </location>
</feature>
<keyword evidence="4" id="KW-0472">Membrane</keyword>
<evidence type="ECO:0000313" key="6">
    <source>
        <dbReference type="Proteomes" id="UP000198906"/>
    </source>
</evidence>
<dbReference type="Gene3D" id="3.90.640.10">
    <property type="entry name" value="Actin, Chain A, domain 4"/>
    <property type="match status" value="1"/>
</dbReference>
<evidence type="ECO:0000313" key="5">
    <source>
        <dbReference type="EMBL" id="SCL17707.1"/>
    </source>
</evidence>
<dbReference type="Proteomes" id="UP000198906">
    <property type="component" value="Unassembled WGS sequence"/>
</dbReference>
<gene>
    <name evidence="5" type="ORF">GA0074694_2103</name>
</gene>
<dbReference type="PANTHER" id="PTHR42749:SF1">
    <property type="entry name" value="CELL SHAPE-DETERMINING PROTEIN MREB"/>
    <property type="match status" value="1"/>
</dbReference>
<keyword evidence="4" id="KW-1133">Transmembrane helix</keyword>
<keyword evidence="4" id="KW-0812">Transmembrane</keyword>
<evidence type="ECO:0000256" key="3">
    <source>
        <dbReference type="ARBA" id="ARBA00023186"/>
    </source>
</evidence>
<dbReference type="Gene3D" id="3.30.420.40">
    <property type="match status" value="2"/>
</dbReference>
<dbReference type="Pfam" id="PF00012">
    <property type="entry name" value="HSP70"/>
    <property type="match status" value="1"/>
</dbReference>
<keyword evidence="3" id="KW-0143">Chaperone</keyword>
<dbReference type="GO" id="GO:0005524">
    <property type="term" value="F:ATP binding"/>
    <property type="evidence" value="ECO:0007669"/>
    <property type="project" value="UniProtKB-KW"/>
</dbReference>
<sequence length="636" mass="64307">MRPAEARLTIDVGRAGVVAVVACPDGGWTPLMFDGGPVLPSAVAVAEDGSFLTGQAAWRAASTSSDRFIASPVASGDQVTVGDGQVESVDVMAAVLRRVADEAARLVGGPVGEVRLVVPAGWGPRRRTWMRHAAHRAGLGQPTLVEAPVAVVEHLLAAGMQVVVGAFAVVCDLGAGAEVTVLRRGPTGFEVLATLADADAGGDAVDRALADALAESSGDAQLGVAGDGRWAVLASVRAAKESLSWHPAVTVPLPSGAGVVVNGVMLERVALPVVERAGRLTAEVIAAADLLPDDISGVYCVGGMSLLPMTAAVIGEAAKVPPVVVTDPVTEAVRGAAGVGMPAPPTEVADAVAVPSVRRAAAMVIPGFVSLGLVAQFLFTAEWNGALVYRWALLNWGELALAAVLAVVAALNAGTVLGALSAARTSSAGGSRSTGGQVGTGILAAVSLGVAVAGMYAIVGSLYLGLEVGPFLRWTLLPVAPVLVCALVAAVVAARGWRTPAAGWAEFLAFPNGSVVTAAAGMVLVQYSLTADRWPDMVLWIDLAGRVGGALLGVATVMAVVGPLMLRLVLAAPVAVISAAIVSWRASGILGAVYAIAVAVWWVQRLWTRIARVAPPDARDDGPVISGLPAAAVARR</sequence>
<feature type="transmembrane region" description="Helical" evidence="4">
    <location>
        <begin position="582"/>
        <end position="603"/>
    </location>
</feature>
<dbReference type="InterPro" id="IPR043129">
    <property type="entry name" value="ATPase_NBD"/>
</dbReference>
<name>A0A1C6RKJ5_9ACTN</name>
<keyword evidence="2" id="KW-0067">ATP-binding</keyword>
<dbReference type="STRING" id="47866.GA0074694_2103"/>
<keyword evidence="6" id="KW-1185">Reference proteome</keyword>
<accession>A0A1C6RKJ5</accession>